<accession>A0AA40DRH0</accession>
<feature type="non-terminal residue" evidence="1">
    <location>
        <position position="1"/>
    </location>
</feature>
<proteinExistence type="predicted"/>
<sequence length="484" mass="51944">NEQRCISREDLGFYHGIVVGAIYEFESSFDVGSPQSFFAPLKHCVDEQVYLGVTVADRHTDKAYFQRAPQINLADHVAVLDRVPAGSGGSSSRWDAIEAVVQTSLNAPFRQDIPPWRIVVLPLQHSDSPTSSSCFIAFVYSHQILDGPSGVAFHKMFLVGLRTIADDDAQAPMGTTVSVIETRERPLPATLDAPGRLPLSWSYLVSALATELLPRWLAGLLGFAPAVDGGTWTGAPAFFDAATTRTRAVVREISAPLVESALRASRANGARLTGTMLQLIARALSKALLAAGNPGAAATNFVSGVPANLRAAAGVPLDEMGQFYSGTYVKLPRVDGDVCAADPLSTDEWAAARKSTLAFADVSSRLRDQPFALLRYLPSIRGWMAGKLGKPRDVSFELSNVGVFHDDDEKKKGAKKVGITHPVFAQPGHVTGPPLAFNTVTLKGGSLMYTVTWPEGSALGIPEEDEEEFVNGICDSIEADFGRF</sequence>
<evidence type="ECO:0000313" key="1">
    <source>
        <dbReference type="EMBL" id="KAK0712865.1"/>
    </source>
</evidence>
<keyword evidence="2" id="KW-1185">Reference proteome</keyword>
<name>A0AA40DRH0_9PEZI</name>
<dbReference type="AlphaFoldDB" id="A0AA40DRH0"/>
<dbReference type="GeneID" id="85321452"/>
<dbReference type="InterPro" id="IPR052058">
    <property type="entry name" value="Alcohol_O-acetyltransferase"/>
</dbReference>
<dbReference type="GO" id="GO:0008080">
    <property type="term" value="F:N-acetyltransferase activity"/>
    <property type="evidence" value="ECO:0007669"/>
    <property type="project" value="TreeGrafter"/>
</dbReference>
<dbReference type="EMBL" id="JAUIRO010000005">
    <property type="protein sequence ID" value="KAK0712865.1"/>
    <property type="molecule type" value="Genomic_DNA"/>
</dbReference>
<evidence type="ECO:0000313" key="2">
    <source>
        <dbReference type="Proteomes" id="UP001172101"/>
    </source>
</evidence>
<dbReference type="InterPro" id="IPR010828">
    <property type="entry name" value="Atf2/Sli1-like"/>
</dbReference>
<dbReference type="PANTHER" id="PTHR28037:SF1">
    <property type="entry name" value="ALCOHOL O-ACETYLTRANSFERASE 1-RELATED"/>
    <property type="match status" value="1"/>
</dbReference>
<dbReference type="Pfam" id="PF07247">
    <property type="entry name" value="AATase"/>
    <property type="match status" value="1"/>
</dbReference>
<reference evidence="1" key="1">
    <citation type="submission" date="2023-06" db="EMBL/GenBank/DDBJ databases">
        <title>Genome-scale phylogeny and comparative genomics of the fungal order Sordariales.</title>
        <authorList>
            <consortium name="Lawrence Berkeley National Laboratory"/>
            <person name="Hensen N."/>
            <person name="Bonometti L."/>
            <person name="Westerberg I."/>
            <person name="Brannstrom I.O."/>
            <person name="Guillou S."/>
            <person name="Cros-Aarteil S."/>
            <person name="Calhoun S."/>
            <person name="Haridas S."/>
            <person name="Kuo A."/>
            <person name="Mondo S."/>
            <person name="Pangilinan J."/>
            <person name="Riley R."/>
            <person name="LaButti K."/>
            <person name="Andreopoulos B."/>
            <person name="Lipzen A."/>
            <person name="Chen C."/>
            <person name="Yanf M."/>
            <person name="Daum C."/>
            <person name="Ng V."/>
            <person name="Clum A."/>
            <person name="Steindorff A."/>
            <person name="Ohm R."/>
            <person name="Martin F."/>
            <person name="Silar P."/>
            <person name="Natvig D."/>
            <person name="Lalanne C."/>
            <person name="Gautier V."/>
            <person name="Ament-velasquez S.L."/>
            <person name="Kruys A."/>
            <person name="Hutchinson M.I."/>
            <person name="Powell A.J."/>
            <person name="Barry K."/>
            <person name="Miller A.N."/>
            <person name="Grigoriev I.V."/>
            <person name="Debuchy R."/>
            <person name="Gladieux P."/>
            <person name="Thoren M.H."/>
            <person name="Johannesson H."/>
        </authorList>
    </citation>
    <scope>NUCLEOTIDE SEQUENCE</scope>
    <source>
        <strain evidence="1">SMH2392-1A</strain>
    </source>
</reference>
<protein>
    <recommendedName>
        <fullName evidence="3">Alcohol acetyltransferase</fullName>
    </recommendedName>
</protein>
<evidence type="ECO:0008006" key="3">
    <source>
        <dbReference type="Google" id="ProtNLM"/>
    </source>
</evidence>
<gene>
    <name evidence="1" type="ORF">B0T26DRAFT_650464</name>
</gene>
<dbReference type="Proteomes" id="UP001172101">
    <property type="component" value="Unassembled WGS sequence"/>
</dbReference>
<dbReference type="PANTHER" id="PTHR28037">
    <property type="entry name" value="ALCOHOL O-ACETYLTRANSFERASE 1-RELATED"/>
    <property type="match status" value="1"/>
</dbReference>
<organism evidence="1 2">
    <name type="scientific">Lasiosphaeria miniovina</name>
    <dbReference type="NCBI Taxonomy" id="1954250"/>
    <lineage>
        <taxon>Eukaryota</taxon>
        <taxon>Fungi</taxon>
        <taxon>Dikarya</taxon>
        <taxon>Ascomycota</taxon>
        <taxon>Pezizomycotina</taxon>
        <taxon>Sordariomycetes</taxon>
        <taxon>Sordariomycetidae</taxon>
        <taxon>Sordariales</taxon>
        <taxon>Lasiosphaeriaceae</taxon>
        <taxon>Lasiosphaeria</taxon>
    </lineage>
</organism>
<comment type="caution">
    <text evidence="1">The sequence shown here is derived from an EMBL/GenBank/DDBJ whole genome shotgun (WGS) entry which is preliminary data.</text>
</comment>
<dbReference type="RefSeq" id="XP_060294188.1">
    <property type="nucleotide sequence ID" value="XM_060438182.1"/>
</dbReference>